<dbReference type="EMBL" id="MU129101">
    <property type="protein sequence ID" value="KAF9506745.1"/>
    <property type="molecule type" value="Genomic_DNA"/>
</dbReference>
<reference evidence="2" key="1">
    <citation type="journal article" date="2020" name="Nat. Commun.">
        <title>Large-scale genome sequencing of mycorrhizal fungi provides insights into the early evolution of symbiotic traits.</title>
        <authorList>
            <person name="Miyauchi S."/>
            <person name="Kiss E."/>
            <person name="Kuo A."/>
            <person name="Drula E."/>
            <person name="Kohler A."/>
            <person name="Sanchez-Garcia M."/>
            <person name="Morin E."/>
            <person name="Andreopoulos B."/>
            <person name="Barry K.W."/>
            <person name="Bonito G."/>
            <person name="Buee M."/>
            <person name="Carver A."/>
            <person name="Chen C."/>
            <person name="Cichocki N."/>
            <person name="Clum A."/>
            <person name="Culley D."/>
            <person name="Crous P.W."/>
            <person name="Fauchery L."/>
            <person name="Girlanda M."/>
            <person name="Hayes R.D."/>
            <person name="Keri Z."/>
            <person name="LaButti K."/>
            <person name="Lipzen A."/>
            <person name="Lombard V."/>
            <person name="Magnuson J."/>
            <person name="Maillard F."/>
            <person name="Murat C."/>
            <person name="Nolan M."/>
            <person name="Ohm R.A."/>
            <person name="Pangilinan J."/>
            <person name="Pereira M.F."/>
            <person name="Perotto S."/>
            <person name="Peter M."/>
            <person name="Pfister S."/>
            <person name="Riley R."/>
            <person name="Sitrit Y."/>
            <person name="Stielow J.B."/>
            <person name="Szollosi G."/>
            <person name="Zifcakova L."/>
            <person name="Stursova M."/>
            <person name="Spatafora J.W."/>
            <person name="Tedersoo L."/>
            <person name="Vaario L.M."/>
            <person name="Yamada A."/>
            <person name="Yan M."/>
            <person name="Wang P."/>
            <person name="Xu J."/>
            <person name="Bruns T."/>
            <person name="Baldrian P."/>
            <person name="Vilgalys R."/>
            <person name="Dunand C."/>
            <person name="Henrissat B."/>
            <person name="Grigoriev I.V."/>
            <person name="Hibbett D."/>
            <person name="Nagy L.G."/>
            <person name="Martin F.M."/>
        </authorList>
    </citation>
    <scope>NUCLEOTIDE SEQUENCE</scope>
    <source>
        <strain evidence="2">UP504</strain>
    </source>
</reference>
<accession>A0A9P6AK23</accession>
<comment type="caution">
    <text evidence="2">The sequence shown here is derived from an EMBL/GenBank/DDBJ whole genome shotgun (WGS) entry which is preliminary data.</text>
</comment>
<proteinExistence type="predicted"/>
<feature type="region of interest" description="Disordered" evidence="1">
    <location>
        <begin position="190"/>
        <end position="216"/>
    </location>
</feature>
<gene>
    <name evidence="2" type="ORF">BS47DRAFT_1399238</name>
</gene>
<organism evidence="2 3">
    <name type="scientific">Hydnum rufescens UP504</name>
    <dbReference type="NCBI Taxonomy" id="1448309"/>
    <lineage>
        <taxon>Eukaryota</taxon>
        <taxon>Fungi</taxon>
        <taxon>Dikarya</taxon>
        <taxon>Basidiomycota</taxon>
        <taxon>Agaricomycotina</taxon>
        <taxon>Agaricomycetes</taxon>
        <taxon>Cantharellales</taxon>
        <taxon>Hydnaceae</taxon>
        <taxon>Hydnum</taxon>
    </lineage>
</organism>
<name>A0A9P6AK23_9AGAM</name>
<evidence type="ECO:0000313" key="3">
    <source>
        <dbReference type="Proteomes" id="UP000886523"/>
    </source>
</evidence>
<evidence type="ECO:0000256" key="1">
    <source>
        <dbReference type="SAM" id="MobiDB-lite"/>
    </source>
</evidence>
<dbReference type="AlphaFoldDB" id="A0A9P6AK23"/>
<protein>
    <submittedName>
        <fullName evidence="2">Uncharacterized protein</fullName>
    </submittedName>
</protein>
<keyword evidence="3" id="KW-1185">Reference proteome</keyword>
<dbReference type="Proteomes" id="UP000886523">
    <property type="component" value="Unassembled WGS sequence"/>
</dbReference>
<evidence type="ECO:0000313" key="2">
    <source>
        <dbReference type="EMBL" id="KAF9506745.1"/>
    </source>
</evidence>
<sequence>MVSSSPAKLAKAFLPPLSLWAPSQIQTLDWGLLDAAEGEDDLSKDELHGLMTRLCTKLKLSKTHIEHLDGTLKSYSSQLILQNLYCKKITNQLQHREDKAKPTENITVKLNATTGLLISCQETEDLVKGVWATCQKAADEKAVHMEKAAAAKASVTLKKAAIKEWKRSRAKQLAVWEKEIVVWFEMTKDWPKGKPKLKCPVKPPVHTPKKVASDDS</sequence>